<organism evidence="3 4">
    <name type="scientific">Aeoliella straminimaris</name>
    <dbReference type="NCBI Taxonomy" id="2954799"/>
    <lineage>
        <taxon>Bacteria</taxon>
        <taxon>Pseudomonadati</taxon>
        <taxon>Planctomycetota</taxon>
        <taxon>Planctomycetia</taxon>
        <taxon>Pirellulales</taxon>
        <taxon>Lacipirellulaceae</taxon>
        <taxon>Aeoliella</taxon>
    </lineage>
</organism>
<reference evidence="3" key="1">
    <citation type="submission" date="2022-06" db="EMBL/GenBank/DDBJ databases">
        <title>Aeoliella straminimaris, a novel planctomycete from sediments.</title>
        <authorList>
            <person name="Vitorino I.R."/>
            <person name="Lage O.M."/>
        </authorList>
    </citation>
    <scope>NUCLEOTIDE SEQUENCE</scope>
    <source>
        <strain evidence="3">ICT_H6.2</strain>
    </source>
</reference>
<feature type="region of interest" description="Disordered" evidence="1">
    <location>
        <begin position="40"/>
        <end position="99"/>
    </location>
</feature>
<dbReference type="EMBL" id="JAMXLR010000024">
    <property type="protein sequence ID" value="MCO6043596.1"/>
    <property type="molecule type" value="Genomic_DNA"/>
</dbReference>
<feature type="signal peptide" evidence="2">
    <location>
        <begin position="1"/>
        <end position="21"/>
    </location>
</feature>
<evidence type="ECO:0000313" key="3">
    <source>
        <dbReference type="EMBL" id="MCO6043596.1"/>
    </source>
</evidence>
<feature type="chain" id="PRO_5040840350" evidence="2">
    <location>
        <begin position="22"/>
        <end position="232"/>
    </location>
</feature>
<gene>
    <name evidence="3" type="ORF">NG895_06725</name>
</gene>
<evidence type="ECO:0000256" key="2">
    <source>
        <dbReference type="SAM" id="SignalP"/>
    </source>
</evidence>
<dbReference type="Proteomes" id="UP001155241">
    <property type="component" value="Unassembled WGS sequence"/>
</dbReference>
<comment type="caution">
    <text evidence="3">The sequence shown here is derived from an EMBL/GenBank/DDBJ whole genome shotgun (WGS) entry which is preliminary data.</text>
</comment>
<evidence type="ECO:0000313" key="4">
    <source>
        <dbReference type="Proteomes" id="UP001155241"/>
    </source>
</evidence>
<feature type="region of interest" description="Disordered" evidence="1">
    <location>
        <begin position="184"/>
        <end position="232"/>
    </location>
</feature>
<dbReference type="RefSeq" id="WP_252851699.1">
    <property type="nucleotide sequence ID" value="NZ_JAMXLR010000024.1"/>
</dbReference>
<keyword evidence="2" id="KW-0732">Signal</keyword>
<dbReference type="AlphaFoldDB" id="A0A9X2FCX8"/>
<name>A0A9X2FCX8_9BACT</name>
<accession>A0A9X2FCX8</accession>
<keyword evidence="4" id="KW-1185">Reference proteome</keyword>
<proteinExistence type="predicted"/>
<protein>
    <submittedName>
        <fullName evidence="3">Uncharacterized protein</fullName>
    </submittedName>
</protein>
<evidence type="ECO:0000256" key="1">
    <source>
        <dbReference type="SAM" id="MobiDB-lite"/>
    </source>
</evidence>
<sequence>MRRVPLIVRSAVVCSSATLLAGFVAFKAGAFNAYLRGGSSTPHSSAGSVHEPPPQMMPGSKFAPVGLNHGDPFGLDTSADSIVPPPSVAEQIDRSEVLRASSSKSAVPLYDAETMAAPEHLIEQSPQQHQGKLRAWGSKSAVPLIDTEKLPVADAPAAAQSVSKEPSQPVFLPSSKRAPVFEFTPNPAGGPVSPPRMLPGSKSLAPLIETSPPAVRKTAPSTMGKGSKAKGG</sequence>